<proteinExistence type="predicted"/>
<feature type="domain" description="ISXO2-like transposase" evidence="1">
    <location>
        <begin position="143"/>
        <end position="293"/>
    </location>
</feature>
<comment type="caution">
    <text evidence="2">The sequence shown here is derived from an EMBL/GenBank/DDBJ whole genome shotgun (WGS) entry which is preliminary data.</text>
</comment>
<dbReference type="AlphaFoldDB" id="A0ABD4KSX7"/>
<dbReference type="RefSeq" id="WP_096036035.1">
    <property type="nucleotide sequence ID" value="NZ_CP023310.1"/>
</dbReference>
<dbReference type="Proteomes" id="UP000722957">
    <property type="component" value="Unassembled WGS sequence"/>
</dbReference>
<dbReference type="Pfam" id="PF12762">
    <property type="entry name" value="DDE_Tnp_IS1595"/>
    <property type="match status" value="1"/>
</dbReference>
<reference evidence="2 3" key="1">
    <citation type="journal article" date="2021" name="PeerJ">
        <title>Analysis of 44 Vibrio anguillarum genomes reveals high genetic diversity.</title>
        <authorList>
            <person name="Hansen M.J."/>
            <person name="Dalsgaard I."/>
        </authorList>
    </citation>
    <scope>NUCLEOTIDE SEQUENCE [LARGE SCALE GENOMIC DNA]</scope>
    <source>
        <strain evidence="2 3">17-16730-2A</strain>
    </source>
</reference>
<dbReference type="InterPro" id="IPR024445">
    <property type="entry name" value="Tnp_ISXO2-like"/>
</dbReference>
<evidence type="ECO:0000259" key="1">
    <source>
        <dbReference type="SMART" id="SM01126"/>
    </source>
</evidence>
<dbReference type="EMBL" id="RDOM01000337">
    <property type="protein sequence ID" value="MBF4274515.1"/>
    <property type="molecule type" value="Genomic_DNA"/>
</dbReference>
<protein>
    <submittedName>
        <fullName evidence="2">IS1595 family transposase</fullName>
    </submittedName>
</protein>
<dbReference type="NCBIfam" id="NF033547">
    <property type="entry name" value="transpos_IS1595"/>
    <property type="match status" value="1"/>
</dbReference>
<evidence type="ECO:0000313" key="2">
    <source>
        <dbReference type="EMBL" id="MBF4274515.1"/>
    </source>
</evidence>
<dbReference type="SMART" id="SM01126">
    <property type="entry name" value="DDE_Tnp_IS1595"/>
    <property type="match status" value="1"/>
</dbReference>
<gene>
    <name evidence="2" type="ORF">EAY07_21410</name>
</gene>
<sequence length="307" mass="35504">MASKQFQNILHHITNLNYAQLKKLRHEVESNIATNQVGQAIADHEESISHCPHCDSHNLNRWGMTKQGIQRFKCKSCNKTFNALADSPLYRMKKAEKWIEYTKLMWEGVSLRKSAKALDITLRTSFRWRHMFIKAPASFNPSVLTGVIEADETSLPESFKGKRAINRKSRKRGGGKIEKVPIFIALDRSGAISHKVLERNTKENIQAQLKPLLSSGSVLCTDGNLSYKGIAKELDIDHKRLIGLDNQRVVEGIYHIQTLNNYMMRWKAWLRRFNGIGTDYIENYLSWFRFMEDNTEYSDQTWIKEAL</sequence>
<evidence type="ECO:0000313" key="3">
    <source>
        <dbReference type="Proteomes" id="UP000722957"/>
    </source>
</evidence>
<name>A0ABD4KSX7_VIBAN</name>
<accession>A0ABD4KSX7</accession>
<organism evidence="2 3">
    <name type="scientific">Vibrio anguillarum</name>
    <name type="common">Listonella anguillarum</name>
    <dbReference type="NCBI Taxonomy" id="55601"/>
    <lineage>
        <taxon>Bacteria</taxon>
        <taxon>Pseudomonadati</taxon>
        <taxon>Pseudomonadota</taxon>
        <taxon>Gammaproteobacteria</taxon>
        <taxon>Vibrionales</taxon>
        <taxon>Vibrionaceae</taxon>
        <taxon>Vibrio</taxon>
    </lineage>
</organism>